<dbReference type="GO" id="GO:0009307">
    <property type="term" value="P:DNA restriction-modification system"/>
    <property type="evidence" value="ECO:0007669"/>
    <property type="project" value="UniProtKB-KW"/>
</dbReference>
<dbReference type="PANTHER" id="PTHR30408:SF13">
    <property type="entry name" value="TYPE I RESTRICTION ENZYME HINDI SPECIFICITY SUBUNIT"/>
    <property type="match status" value="1"/>
</dbReference>
<proteinExistence type="inferred from homology"/>
<dbReference type="CDD" id="cd17273">
    <property type="entry name" value="RMtype1_S_EcoJA69PI-TRD1-CR1_like"/>
    <property type="match status" value="1"/>
</dbReference>
<dbReference type="CDD" id="cd17278">
    <property type="entry name" value="RMtype1_S_LdeBORF1052P-TRD2-CR2"/>
    <property type="match status" value="1"/>
</dbReference>
<dbReference type="SUPFAM" id="SSF116734">
    <property type="entry name" value="DNA methylase specificity domain"/>
    <property type="match status" value="2"/>
</dbReference>
<dbReference type="RefSeq" id="WP_094014951.1">
    <property type="nucleotide sequence ID" value="NZ_NMQW01000017.1"/>
</dbReference>
<dbReference type="InterPro" id="IPR044946">
    <property type="entry name" value="Restrct_endonuc_typeI_TRD_sf"/>
</dbReference>
<dbReference type="Gene3D" id="1.10.287.1120">
    <property type="entry name" value="Bipartite methylase S protein"/>
    <property type="match status" value="1"/>
</dbReference>
<protein>
    <recommendedName>
        <fullName evidence="4">Type I restriction modification DNA specificity domain-containing protein</fullName>
    </recommendedName>
</protein>
<evidence type="ECO:0000256" key="1">
    <source>
        <dbReference type="ARBA" id="ARBA00010923"/>
    </source>
</evidence>
<dbReference type="Proteomes" id="UP000215509">
    <property type="component" value="Unassembled WGS sequence"/>
</dbReference>
<evidence type="ECO:0000256" key="3">
    <source>
        <dbReference type="ARBA" id="ARBA00023125"/>
    </source>
</evidence>
<gene>
    <name evidence="5" type="ORF">CF651_11220</name>
</gene>
<reference evidence="5 6" key="1">
    <citation type="submission" date="2017-07" db="EMBL/GenBank/DDBJ databases">
        <title>Genome sequencing and assembly of Paenibacillus rigui.</title>
        <authorList>
            <person name="Mayilraj S."/>
        </authorList>
    </citation>
    <scope>NUCLEOTIDE SEQUENCE [LARGE SCALE GENOMIC DNA]</scope>
    <source>
        <strain evidence="5 6">JCM 16352</strain>
    </source>
</reference>
<dbReference type="OrthoDB" id="9795776at2"/>
<dbReference type="EMBL" id="NMQW01000017">
    <property type="protein sequence ID" value="OXM85801.1"/>
    <property type="molecule type" value="Genomic_DNA"/>
</dbReference>
<dbReference type="AlphaFoldDB" id="A0A229URC6"/>
<organism evidence="5 6">
    <name type="scientific">Paenibacillus rigui</name>
    <dbReference type="NCBI Taxonomy" id="554312"/>
    <lineage>
        <taxon>Bacteria</taxon>
        <taxon>Bacillati</taxon>
        <taxon>Bacillota</taxon>
        <taxon>Bacilli</taxon>
        <taxon>Bacillales</taxon>
        <taxon>Paenibacillaceae</taxon>
        <taxon>Paenibacillus</taxon>
    </lineage>
</organism>
<keyword evidence="6" id="KW-1185">Reference proteome</keyword>
<dbReference type="InterPro" id="IPR052021">
    <property type="entry name" value="Type-I_RS_S_subunit"/>
</dbReference>
<keyword evidence="2" id="KW-0680">Restriction system</keyword>
<evidence type="ECO:0000256" key="2">
    <source>
        <dbReference type="ARBA" id="ARBA00022747"/>
    </source>
</evidence>
<dbReference type="GO" id="GO:0003677">
    <property type="term" value="F:DNA binding"/>
    <property type="evidence" value="ECO:0007669"/>
    <property type="project" value="UniProtKB-KW"/>
</dbReference>
<dbReference type="PANTHER" id="PTHR30408">
    <property type="entry name" value="TYPE-1 RESTRICTION ENZYME ECOKI SPECIFICITY PROTEIN"/>
    <property type="match status" value="1"/>
</dbReference>
<sequence length="428" mass="48944">MTRSILKLSEVIKIHHGWPFKSEYFSEEQNGNPVVVNIGNFRYDGGFRFETTKIKEYTGQYPKEYELIPSDILLVMTCQTAGGEILGIPGRIPDDGRKYLHNQRLGKVEVLRSDLIDKSYLYWLFLSKDFNNFLFQSASGTKILHTAPTRIEEYTTSFPKIEVQKQIGNILDSLNAKIEINRRMIETLEQMALTLYKHWFVEFGPFQEEEFHEIEEVGTIPACFEVTNIGSAVKVLGGGTPSTKVNEYWENGEINWFSPTDLTSSKTLFVNKSAKKITEMGLNESSAKMFPAYSVMMTSRATIGVIAINQEPAATNQGFIILIPNERYSAWYLFLWLKFNMEKIRSISNGSTFLEVNRSNFKALPILNSERVQEFNKKVEPLFAQIKLLTNEIETLMNTRDYLLPRLLSGEIELKAAEEQVEEVLSVG</sequence>
<keyword evidence="3" id="KW-0238">DNA-binding</keyword>
<feature type="domain" description="Type I restriction modification DNA specificity" evidence="4">
    <location>
        <begin position="224"/>
        <end position="366"/>
    </location>
</feature>
<evidence type="ECO:0000259" key="4">
    <source>
        <dbReference type="Pfam" id="PF01420"/>
    </source>
</evidence>
<comment type="caution">
    <text evidence="5">The sequence shown here is derived from an EMBL/GenBank/DDBJ whole genome shotgun (WGS) entry which is preliminary data.</text>
</comment>
<dbReference type="InterPro" id="IPR000055">
    <property type="entry name" value="Restrct_endonuc_typeI_TRD"/>
</dbReference>
<name>A0A229URC6_9BACL</name>
<dbReference type="Gene3D" id="3.90.220.20">
    <property type="entry name" value="DNA methylase specificity domains"/>
    <property type="match status" value="2"/>
</dbReference>
<evidence type="ECO:0000313" key="6">
    <source>
        <dbReference type="Proteomes" id="UP000215509"/>
    </source>
</evidence>
<evidence type="ECO:0000313" key="5">
    <source>
        <dbReference type="EMBL" id="OXM85801.1"/>
    </source>
</evidence>
<feature type="domain" description="Type I restriction modification DNA specificity" evidence="4">
    <location>
        <begin position="7"/>
        <end position="190"/>
    </location>
</feature>
<dbReference type="Pfam" id="PF01420">
    <property type="entry name" value="Methylase_S"/>
    <property type="match status" value="2"/>
</dbReference>
<comment type="similarity">
    <text evidence="1">Belongs to the type-I restriction system S methylase family.</text>
</comment>
<accession>A0A229URC6</accession>